<dbReference type="Pfam" id="PF13384">
    <property type="entry name" value="HTH_23"/>
    <property type="match status" value="1"/>
</dbReference>
<sequence>MLSAEERAELVRARIILACAEGASNSGVTADFGVSTETVRKWRSRFVARRVAGLVDEPRSGRRKPELVLSEAERSELTRWARRAKRAPALTRATRWGALTALHRACADSTSLNTMARAAAREPAPRLACQRCRIHASLYMSLTSGALAGLAALRLE</sequence>
<organism evidence="1 2">
    <name type="scientific">Streptomyces marokkonensis</name>
    <dbReference type="NCBI Taxonomy" id="324855"/>
    <lineage>
        <taxon>Bacteria</taxon>
        <taxon>Bacillati</taxon>
        <taxon>Actinomycetota</taxon>
        <taxon>Actinomycetes</taxon>
        <taxon>Kitasatosporales</taxon>
        <taxon>Streptomycetaceae</taxon>
        <taxon>Streptomyces</taxon>
    </lineage>
</organism>
<name>A0ABP7QEL6_9ACTN</name>
<evidence type="ECO:0008006" key="3">
    <source>
        <dbReference type="Google" id="ProtNLM"/>
    </source>
</evidence>
<proteinExistence type="predicted"/>
<dbReference type="InterPro" id="IPR009057">
    <property type="entry name" value="Homeodomain-like_sf"/>
</dbReference>
<comment type="caution">
    <text evidence="1">The sequence shown here is derived from an EMBL/GenBank/DDBJ whole genome shotgun (WGS) entry which is preliminary data.</text>
</comment>
<dbReference type="Proteomes" id="UP001500034">
    <property type="component" value="Unassembled WGS sequence"/>
</dbReference>
<reference evidence="2" key="1">
    <citation type="journal article" date="2019" name="Int. J. Syst. Evol. Microbiol.">
        <title>The Global Catalogue of Microorganisms (GCM) 10K type strain sequencing project: providing services to taxonomists for standard genome sequencing and annotation.</title>
        <authorList>
            <consortium name="The Broad Institute Genomics Platform"/>
            <consortium name="The Broad Institute Genome Sequencing Center for Infectious Disease"/>
            <person name="Wu L."/>
            <person name="Ma J."/>
        </authorList>
    </citation>
    <scope>NUCLEOTIDE SEQUENCE [LARGE SCALE GENOMIC DNA]</scope>
    <source>
        <strain evidence="2">JCM 17027</strain>
    </source>
</reference>
<evidence type="ECO:0000313" key="1">
    <source>
        <dbReference type="EMBL" id="GAA3981242.1"/>
    </source>
</evidence>
<evidence type="ECO:0000313" key="2">
    <source>
        <dbReference type="Proteomes" id="UP001500034"/>
    </source>
</evidence>
<dbReference type="EMBL" id="BAABCQ010000057">
    <property type="protein sequence ID" value="GAA3981242.1"/>
    <property type="molecule type" value="Genomic_DNA"/>
</dbReference>
<accession>A0ABP7QEL6</accession>
<protein>
    <recommendedName>
        <fullName evidence="3">Transposase</fullName>
    </recommendedName>
</protein>
<dbReference type="SUPFAM" id="SSF46689">
    <property type="entry name" value="Homeodomain-like"/>
    <property type="match status" value="1"/>
</dbReference>
<gene>
    <name evidence="1" type="ORF">GCM10022384_33050</name>
</gene>
<keyword evidence="2" id="KW-1185">Reference proteome</keyword>